<dbReference type="EMBL" id="JARGDH010000002">
    <property type="protein sequence ID" value="KAL0277508.1"/>
    <property type="molecule type" value="Genomic_DNA"/>
</dbReference>
<dbReference type="InterPro" id="IPR012464">
    <property type="entry name" value="DUF1676"/>
</dbReference>
<sequence>MVFRFAIAIVLALAVDRCESLLPADADQQQRQQTTELRATGADLSESGDFLEEVIDYIIEDNNVFEGRKKKIKKKMLKYLSAAVLFKALLIPKMLALVKFFVAKAYFISMMALVFAAAVTAGGKTKEKDTEQVIDLLPKGRAHRGQGQAYRYWRRQQQEGR</sequence>
<dbReference type="AlphaFoldDB" id="A0AAW2I6S9"/>
<accession>A0AAW2I6S9</accession>
<keyword evidence="1" id="KW-0812">Transmembrane</keyword>
<organism evidence="3">
    <name type="scientific">Menopon gallinae</name>
    <name type="common">poultry shaft louse</name>
    <dbReference type="NCBI Taxonomy" id="328185"/>
    <lineage>
        <taxon>Eukaryota</taxon>
        <taxon>Metazoa</taxon>
        <taxon>Ecdysozoa</taxon>
        <taxon>Arthropoda</taxon>
        <taxon>Hexapoda</taxon>
        <taxon>Insecta</taxon>
        <taxon>Pterygota</taxon>
        <taxon>Neoptera</taxon>
        <taxon>Paraneoptera</taxon>
        <taxon>Psocodea</taxon>
        <taxon>Troctomorpha</taxon>
        <taxon>Phthiraptera</taxon>
        <taxon>Amblycera</taxon>
        <taxon>Menoponidae</taxon>
        <taxon>Menopon</taxon>
    </lineage>
</organism>
<protein>
    <submittedName>
        <fullName evidence="3">Uncharacterized protein</fullName>
    </submittedName>
</protein>
<keyword evidence="1" id="KW-0472">Membrane</keyword>
<feature type="transmembrane region" description="Helical" evidence="1">
    <location>
        <begin position="101"/>
        <end position="121"/>
    </location>
</feature>
<keyword evidence="1" id="KW-1133">Transmembrane helix</keyword>
<gene>
    <name evidence="3" type="ORF">PYX00_004760</name>
</gene>
<evidence type="ECO:0000256" key="1">
    <source>
        <dbReference type="SAM" id="Phobius"/>
    </source>
</evidence>
<feature type="chain" id="PRO_5043755280" evidence="2">
    <location>
        <begin position="21"/>
        <end position="161"/>
    </location>
</feature>
<evidence type="ECO:0000313" key="3">
    <source>
        <dbReference type="EMBL" id="KAL0277508.1"/>
    </source>
</evidence>
<reference evidence="3" key="1">
    <citation type="journal article" date="2024" name="Gigascience">
        <title>Chromosome-level genome of the poultry shaft louse Menopon gallinae provides insight into the host-switching and adaptive evolution of parasitic lice.</title>
        <authorList>
            <person name="Xu Y."/>
            <person name="Ma L."/>
            <person name="Liu S."/>
            <person name="Liang Y."/>
            <person name="Liu Q."/>
            <person name="He Z."/>
            <person name="Tian L."/>
            <person name="Duan Y."/>
            <person name="Cai W."/>
            <person name="Li H."/>
            <person name="Song F."/>
        </authorList>
    </citation>
    <scope>NUCLEOTIDE SEQUENCE</scope>
    <source>
        <strain evidence="3">Cailab_2023a</strain>
    </source>
</reference>
<keyword evidence="2" id="KW-0732">Signal</keyword>
<proteinExistence type="predicted"/>
<feature type="transmembrane region" description="Helical" evidence="1">
    <location>
        <begin position="76"/>
        <end position="95"/>
    </location>
</feature>
<feature type="signal peptide" evidence="2">
    <location>
        <begin position="1"/>
        <end position="20"/>
    </location>
</feature>
<name>A0AAW2I6S9_9NEOP</name>
<dbReference type="Pfam" id="PF07898">
    <property type="entry name" value="DUF1676"/>
    <property type="match status" value="1"/>
</dbReference>
<evidence type="ECO:0000256" key="2">
    <source>
        <dbReference type="SAM" id="SignalP"/>
    </source>
</evidence>
<comment type="caution">
    <text evidence="3">The sequence shown here is derived from an EMBL/GenBank/DDBJ whole genome shotgun (WGS) entry which is preliminary data.</text>
</comment>